<evidence type="ECO:0000313" key="4">
    <source>
        <dbReference type="Proteomes" id="UP000292734"/>
    </source>
</evidence>
<dbReference type="RefSeq" id="WP_084191195.1">
    <property type="nucleotide sequence ID" value="NZ_JACBZE010000003.1"/>
</dbReference>
<reference evidence="3 4" key="1">
    <citation type="submission" date="2019-02" db="EMBL/GenBank/DDBJ databases">
        <authorList>
            <person name="Feng G."/>
        </authorList>
    </citation>
    <scope>NUCLEOTIDE SEQUENCE [LARGE SCALE GENOMIC DNA]</scope>
    <source>
        <strain evidence="3 4">DSM 26779</strain>
    </source>
</reference>
<gene>
    <name evidence="3" type="ORF">EWH08_11590</name>
</gene>
<feature type="domain" description="Immunity protein Imm33" evidence="2">
    <location>
        <begin position="5"/>
        <end position="66"/>
    </location>
</feature>
<evidence type="ECO:0000256" key="1">
    <source>
        <dbReference type="SAM" id="MobiDB-lite"/>
    </source>
</evidence>
<comment type="caution">
    <text evidence="3">The sequence shown here is derived from an EMBL/GenBank/DDBJ whole genome shotgun (WGS) entry which is preliminary data.</text>
</comment>
<dbReference type="Pfam" id="PF09951">
    <property type="entry name" value="Imm33"/>
    <property type="match status" value="1"/>
</dbReference>
<dbReference type="InterPro" id="IPR018689">
    <property type="entry name" value="Imm33_dom"/>
</dbReference>
<evidence type="ECO:0000259" key="2">
    <source>
        <dbReference type="Pfam" id="PF09951"/>
    </source>
</evidence>
<accession>A0A4Q4J6R3</accession>
<name>A0A4Q4J6R3_9SPHN</name>
<dbReference type="Proteomes" id="UP000292734">
    <property type="component" value="Unassembled WGS sequence"/>
</dbReference>
<proteinExistence type="predicted"/>
<feature type="region of interest" description="Disordered" evidence="1">
    <location>
        <begin position="1"/>
        <end position="25"/>
    </location>
</feature>
<dbReference type="EMBL" id="SEOM01000003">
    <property type="protein sequence ID" value="RYM01939.1"/>
    <property type="molecule type" value="Genomic_DNA"/>
</dbReference>
<evidence type="ECO:0000313" key="3">
    <source>
        <dbReference type="EMBL" id="RYM01939.1"/>
    </source>
</evidence>
<dbReference type="AlphaFoldDB" id="A0A4Q4J6R3"/>
<sequence length="72" mass="8153">MQQDGDTYPDSGWRIRGRQGSASDADMEARKSSYVALGAVLNRDDSWLRWIDAPVGTALMRDFDRNIYVAQE</sequence>
<organism evidence="3 4">
    <name type="scientific">Sphingobium indicum</name>
    <dbReference type="NCBI Taxonomy" id="332055"/>
    <lineage>
        <taxon>Bacteria</taxon>
        <taxon>Pseudomonadati</taxon>
        <taxon>Pseudomonadota</taxon>
        <taxon>Alphaproteobacteria</taxon>
        <taxon>Sphingomonadales</taxon>
        <taxon>Sphingomonadaceae</taxon>
        <taxon>Sphingobium</taxon>
    </lineage>
</organism>
<protein>
    <submittedName>
        <fullName evidence="3">DUF2185 domain-containing protein</fullName>
    </submittedName>
</protein>